<sequence length="107" mass="11536">MLPDGRYSAWFRIPDKEGMGIITLADGRLSGGDTVIAYSGSYIQNGDAFTATIATRRHADGQPTIFGIDEVEIDLVGTSKTTTASCRGVVKQRPDVPFEVVLVRMEG</sequence>
<name>A0A163ZS97_9BRAD</name>
<dbReference type="Proteomes" id="UP000076574">
    <property type="component" value="Unassembled WGS sequence"/>
</dbReference>
<keyword evidence="2" id="KW-1185">Reference proteome</keyword>
<reference evidence="1 2" key="1">
    <citation type="submission" date="2016-03" db="EMBL/GenBank/DDBJ databases">
        <title>Microsymbionts genomes from the relict species Vavilovia formosa (Stev.) Fed.</title>
        <authorList>
            <person name="Kopat V."/>
            <person name="Chirak E."/>
            <person name="Kimeklis A."/>
            <person name="Andronov E."/>
        </authorList>
    </citation>
    <scope>NUCLEOTIDE SEQUENCE [LARGE SCALE GENOMIC DNA]</scope>
    <source>
        <strain evidence="1 2">Vaf07</strain>
    </source>
</reference>
<evidence type="ECO:0000313" key="2">
    <source>
        <dbReference type="Proteomes" id="UP000076574"/>
    </source>
</evidence>
<gene>
    <name evidence="1" type="ORF">A4A58_25985</name>
</gene>
<dbReference type="InterPro" id="IPR043019">
    <property type="entry name" value="GrlR_sf"/>
</dbReference>
<dbReference type="OrthoDB" id="8456446at2"/>
<dbReference type="EMBL" id="LVYV01000008">
    <property type="protein sequence ID" value="KZD23797.1"/>
    <property type="molecule type" value="Genomic_DNA"/>
</dbReference>
<dbReference type="AlphaFoldDB" id="A0A163ZS97"/>
<accession>A0A163ZS97</accession>
<proteinExistence type="predicted"/>
<protein>
    <recommendedName>
        <fullName evidence="3">T3SS negative regulator,GrlR</fullName>
    </recommendedName>
</protein>
<comment type="caution">
    <text evidence="1">The sequence shown here is derived from an EMBL/GenBank/DDBJ whole genome shotgun (WGS) entry which is preliminary data.</text>
</comment>
<dbReference type="Gene3D" id="2.40.128.380">
    <property type="entry name" value="T3SS negative regulator GrlR"/>
    <property type="match status" value="1"/>
</dbReference>
<organism evidence="1 2">
    <name type="scientific">Tardiphaga robiniae</name>
    <dbReference type="NCBI Taxonomy" id="943830"/>
    <lineage>
        <taxon>Bacteria</taxon>
        <taxon>Pseudomonadati</taxon>
        <taxon>Pseudomonadota</taxon>
        <taxon>Alphaproteobacteria</taxon>
        <taxon>Hyphomicrobiales</taxon>
        <taxon>Nitrobacteraceae</taxon>
        <taxon>Tardiphaga</taxon>
    </lineage>
</organism>
<dbReference type="RefSeq" id="WP_068732040.1">
    <property type="nucleotide sequence ID" value="NZ_LVYV01000008.1"/>
</dbReference>
<evidence type="ECO:0008006" key="3">
    <source>
        <dbReference type="Google" id="ProtNLM"/>
    </source>
</evidence>
<evidence type="ECO:0000313" key="1">
    <source>
        <dbReference type="EMBL" id="KZD23797.1"/>
    </source>
</evidence>